<dbReference type="EMBL" id="JADIMK010000058">
    <property type="protein sequence ID" value="MBO8455852.1"/>
    <property type="molecule type" value="Genomic_DNA"/>
</dbReference>
<dbReference type="Proteomes" id="UP000823617">
    <property type="component" value="Unassembled WGS sequence"/>
</dbReference>
<accession>A0A9D9N0A1</accession>
<reference evidence="1" key="2">
    <citation type="journal article" date="2021" name="PeerJ">
        <title>Extensive microbial diversity within the chicken gut microbiome revealed by metagenomics and culture.</title>
        <authorList>
            <person name="Gilroy R."/>
            <person name="Ravi A."/>
            <person name="Getino M."/>
            <person name="Pursley I."/>
            <person name="Horton D.L."/>
            <person name="Alikhan N.F."/>
            <person name="Baker D."/>
            <person name="Gharbi K."/>
            <person name="Hall N."/>
            <person name="Watson M."/>
            <person name="Adriaenssens E.M."/>
            <person name="Foster-Nyarko E."/>
            <person name="Jarju S."/>
            <person name="Secka A."/>
            <person name="Antonio M."/>
            <person name="Oren A."/>
            <person name="Chaudhuri R.R."/>
            <person name="La Ragione R."/>
            <person name="Hildebrand F."/>
            <person name="Pallen M.J."/>
        </authorList>
    </citation>
    <scope>NUCLEOTIDE SEQUENCE</scope>
    <source>
        <strain evidence="1">B1-3475</strain>
    </source>
</reference>
<evidence type="ECO:0000313" key="2">
    <source>
        <dbReference type="Proteomes" id="UP000823617"/>
    </source>
</evidence>
<protein>
    <submittedName>
        <fullName evidence="1">Uncharacterized protein</fullName>
    </submittedName>
</protein>
<reference evidence="1" key="1">
    <citation type="submission" date="2020-10" db="EMBL/GenBank/DDBJ databases">
        <authorList>
            <person name="Gilroy R."/>
        </authorList>
    </citation>
    <scope>NUCLEOTIDE SEQUENCE</scope>
    <source>
        <strain evidence="1">B1-3475</strain>
    </source>
</reference>
<organism evidence="1 2">
    <name type="scientific">Candidatus Cryptobacteroides intestinigallinarum</name>
    <dbReference type="NCBI Taxonomy" id="2840767"/>
    <lineage>
        <taxon>Bacteria</taxon>
        <taxon>Pseudomonadati</taxon>
        <taxon>Bacteroidota</taxon>
        <taxon>Bacteroidia</taxon>
        <taxon>Bacteroidales</taxon>
        <taxon>Candidatus Cryptobacteroides</taxon>
    </lineage>
</organism>
<name>A0A9D9N0A1_9BACT</name>
<evidence type="ECO:0000313" key="1">
    <source>
        <dbReference type="EMBL" id="MBO8455852.1"/>
    </source>
</evidence>
<dbReference type="AlphaFoldDB" id="A0A9D9N0A1"/>
<gene>
    <name evidence="1" type="ORF">IAC08_05560</name>
</gene>
<comment type="caution">
    <text evidence="1">The sequence shown here is derived from an EMBL/GenBank/DDBJ whole genome shotgun (WGS) entry which is preliminary data.</text>
</comment>
<sequence length="53" mass="6619">MRKKTKEIKEKEKRLLYYLELCRELQTRENARQALAYFEEEVDRLVDDLKAWK</sequence>
<proteinExistence type="predicted"/>